<feature type="transmembrane region" description="Helical" evidence="2">
    <location>
        <begin position="113"/>
        <end position="134"/>
    </location>
</feature>
<dbReference type="NCBIfam" id="NF038300">
    <property type="entry name" value="EPS_HpsL"/>
    <property type="match status" value="1"/>
</dbReference>
<feature type="transmembrane region" description="Helical" evidence="2">
    <location>
        <begin position="444"/>
        <end position="464"/>
    </location>
</feature>
<accession>A0A7Z9DZ45</accession>
<dbReference type="EMBL" id="CZCU02000130">
    <property type="protein sequence ID" value="VXD17050.1"/>
    <property type="molecule type" value="Genomic_DNA"/>
</dbReference>
<evidence type="ECO:0000256" key="1">
    <source>
        <dbReference type="SAM" id="MobiDB-lite"/>
    </source>
</evidence>
<feature type="transmembrane region" description="Helical" evidence="2">
    <location>
        <begin position="357"/>
        <end position="374"/>
    </location>
</feature>
<keyword evidence="4" id="KW-1185">Reference proteome</keyword>
<organism evidence="3 4">
    <name type="scientific">Planktothrix serta PCC 8927</name>
    <dbReference type="NCBI Taxonomy" id="671068"/>
    <lineage>
        <taxon>Bacteria</taxon>
        <taxon>Bacillati</taxon>
        <taxon>Cyanobacteriota</taxon>
        <taxon>Cyanophyceae</taxon>
        <taxon>Oscillatoriophycideae</taxon>
        <taxon>Oscillatoriales</taxon>
        <taxon>Microcoleaceae</taxon>
        <taxon>Planktothrix</taxon>
    </lineage>
</organism>
<feature type="transmembrane region" description="Helical" evidence="2">
    <location>
        <begin position="285"/>
        <end position="302"/>
    </location>
</feature>
<keyword evidence="2" id="KW-1133">Transmembrane helix</keyword>
<feature type="transmembrane region" description="Helical" evidence="2">
    <location>
        <begin position="309"/>
        <end position="326"/>
    </location>
</feature>
<dbReference type="InterPro" id="IPR049753">
    <property type="entry name" value="EPS_HpsL-like"/>
</dbReference>
<feature type="transmembrane region" description="Helical" evidence="2">
    <location>
        <begin position="90"/>
        <end position="107"/>
    </location>
</feature>
<keyword evidence="2" id="KW-0812">Transmembrane</keyword>
<feature type="transmembrane region" description="Helical" evidence="2">
    <location>
        <begin position="180"/>
        <end position="203"/>
    </location>
</feature>
<evidence type="ECO:0000313" key="4">
    <source>
        <dbReference type="Proteomes" id="UP000184550"/>
    </source>
</evidence>
<reference evidence="3" key="1">
    <citation type="submission" date="2019-10" db="EMBL/GenBank/DDBJ databases">
        <authorList>
            <consortium name="Genoscope - CEA"/>
            <person name="William W."/>
        </authorList>
    </citation>
    <scope>NUCLEOTIDE SEQUENCE [LARGE SCALE GENOMIC DNA]</scope>
    <source>
        <strain evidence="3">BBR_PRJEB10992</strain>
    </source>
</reference>
<evidence type="ECO:0000313" key="3">
    <source>
        <dbReference type="EMBL" id="VXD17050.1"/>
    </source>
</evidence>
<name>A0A7Z9DZ45_9CYAN</name>
<dbReference type="RefSeq" id="WP_083620850.1">
    <property type="nucleotide sequence ID" value="NZ_LR734865.1"/>
</dbReference>
<feature type="region of interest" description="Disordered" evidence="1">
    <location>
        <begin position="1"/>
        <end position="20"/>
    </location>
</feature>
<dbReference type="Proteomes" id="UP000184550">
    <property type="component" value="Unassembled WGS sequence"/>
</dbReference>
<protein>
    <recommendedName>
        <fullName evidence="5">O-antigen polymerase</fullName>
    </recommendedName>
</protein>
<feature type="transmembrane region" description="Helical" evidence="2">
    <location>
        <begin position="215"/>
        <end position="238"/>
    </location>
</feature>
<evidence type="ECO:0000256" key="2">
    <source>
        <dbReference type="SAM" id="Phobius"/>
    </source>
</evidence>
<feature type="transmembrane region" description="Helical" evidence="2">
    <location>
        <begin position="146"/>
        <end position="168"/>
    </location>
</feature>
<sequence>MSPFPNQPQQSQDQSHPDSEVNFTEQPVIDLEQIPPQRSNFLQFLGIVSAVALLVGLLLFANGASTSTIILSSMALVIMVLCYRYPRQGLWAFLIYLPFAGTISYGIGNDYFLFHLAKDGFYIPALIGLIVELRKKKLPLIHPHQLKIPLLIFFTIVVVTLLAVNGVLQRNATVDNQPFLVGLFGLKVLLGYIPLITCAYYLIRNRQELQFLTRLQVILILICCILGLIQFGLVVTGYCPDNTGLPDNLLLRANVQRKCLVGGALGYFPVQNFIRLPGTFVAPWHWAWFLISSTFFCFATAFSDPKFHWRLMGLGTLSLVVLNAIVCGQRTALLAVPSIIILLLVVTSHISRVKRILVIVVGIFLLILSTYVLAPNMINERVDNFIGRWNADPPAVFLTKQTDFSLKAHQGFLGNGLGQATTAARGLGKTQLIEAYYPKLLYEIGPFGVAAFLFLVTNITILGFKSYHQLTDHSLWGYGIVFWIFIVLISYNPYWYPLDTDPVAVYYWFLVGVLFKLPKIQQQEQEKAQSDYPQPPGLV</sequence>
<feature type="transmembrane region" description="Helical" evidence="2">
    <location>
        <begin position="332"/>
        <end position="350"/>
    </location>
</feature>
<feature type="transmembrane region" description="Helical" evidence="2">
    <location>
        <begin position="476"/>
        <end position="496"/>
    </location>
</feature>
<gene>
    <name evidence="3" type="ORF">PL8927_550185</name>
</gene>
<dbReference type="OrthoDB" id="524903at2"/>
<evidence type="ECO:0008006" key="5">
    <source>
        <dbReference type="Google" id="ProtNLM"/>
    </source>
</evidence>
<feature type="transmembrane region" description="Helical" evidence="2">
    <location>
        <begin position="41"/>
        <end position="60"/>
    </location>
</feature>
<dbReference type="AlphaFoldDB" id="A0A7Z9DZ45"/>
<proteinExistence type="predicted"/>
<feature type="compositionally biased region" description="Low complexity" evidence="1">
    <location>
        <begin position="1"/>
        <end position="14"/>
    </location>
</feature>
<feature type="transmembrane region" description="Helical" evidence="2">
    <location>
        <begin position="66"/>
        <end position="83"/>
    </location>
</feature>
<keyword evidence="2" id="KW-0472">Membrane</keyword>
<comment type="caution">
    <text evidence="3">The sequence shown here is derived from an EMBL/GenBank/DDBJ whole genome shotgun (WGS) entry which is preliminary data.</text>
</comment>